<dbReference type="Gene3D" id="3.40.50.280">
    <property type="entry name" value="Cobalamin-binding domain"/>
    <property type="match status" value="1"/>
</dbReference>
<keyword evidence="4" id="KW-0479">Metal-binding</keyword>
<dbReference type="InterPro" id="IPR006158">
    <property type="entry name" value="Cobalamin-bd"/>
</dbReference>
<gene>
    <name evidence="8" type="primary">scpA</name>
    <name evidence="8" type="ORF">ACKW6Q_16325</name>
</gene>
<sequence>MRKTISVKKPDFNIEPLDREIYNFEKDGLELKSSYTQKDVKNESLTQTSPGIVPYLRGPYSTMYVQKPWTIRQYAGFSTAEESNAFYRRNLAAGQKGLSVAFDLATHRGYDSDHSRVVGDVGKAGVAIDSVEDMKILFNEIPLDQISVSMTMNGAVLPILSFYIVAAEEQGVKQELLSGTIQNDILKEFMVRNTYIYPPAPSMKIIADIFEYTAQNIPKFNSISISGYHMQEAGATPVLEMAYTLADGLEYVRTGIKAGMNVDDFAPRLSFFWAIGMNHFMEIAKMRAARYIWATLLQQFNPQNQKSLALRTHSQTSGWSLTEQEPFNNITRTAIEALSSALGGTQSLHTNALDEAIALPTDYSAKIARNTQIILQQESGICDVVDPMGGSNLVESLTQQMIEEAMKYIDEVEQEGGMTKAIEAGIPKMRIEEAAAKKQAKIDSGEEFIIGVNSFRTSLNQEGIEILDIDNTEVRRKQIERLEKIKAERNPESVSEILDQIRESAKTGNGNLLALCIEAARRRVTLGEMSDAMEETFGRYKANIKTISGVYAMNAGKNEYFEKALHLTQKFEEEEGRRPRLMVAKMGQDGHDRGAKVVATAFADMGFDVDVAPLFQTPEEVAKQAVENDIHILGVSSLAAGHKTLVPQVVEELKKLGADDVTIVVGGVIPQQDYEFLYANGADFIFGPGTNLPKCAVEILEKFLN</sequence>
<dbReference type="InterPro" id="IPR016176">
    <property type="entry name" value="Cbl-dep_enz_cat"/>
</dbReference>
<name>A0ABW9K5X9_9FLAO</name>
<organism evidence="8 9">
    <name type="scientific">Chryseobacterium kwangjuense</name>
    <dbReference type="NCBI Taxonomy" id="267125"/>
    <lineage>
        <taxon>Bacteria</taxon>
        <taxon>Pseudomonadati</taxon>
        <taxon>Bacteroidota</taxon>
        <taxon>Flavobacteriia</taxon>
        <taxon>Flavobacteriales</taxon>
        <taxon>Weeksellaceae</taxon>
        <taxon>Chryseobacterium group</taxon>
        <taxon>Chryseobacterium</taxon>
    </lineage>
</organism>
<dbReference type="NCBIfam" id="NF006944">
    <property type="entry name" value="PRK09426.1"/>
    <property type="match status" value="1"/>
</dbReference>
<dbReference type="SUPFAM" id="SSF51703">
    <property type="entry name" value="Cobalamin (vitamin B12)-dependent enzymes"/>
    <property type="match status" value="1"/>
</dbReference>
<dbReference type="Pfam" id="PF01642">
    <property type="entry name" value="MM_CoA_mutase"/>
    <property type="match status" value="1"/>
</dbReference>
<evidence type="ECO:0000256" key="6">
    <source>
        <dbReference type="ARBA" id="ARBA00023285"/>
    </source>
</evidence>
<dbReference type="InterPro" id="IPR036724">
    <property type="entry name" value="Cobalamin-bd_sf"/>
</dbReference>
<dbReference type="Proteomes" id="UP001634154">
    <property type="component" value="Unassembled WGS sequence"/>
</dbReference>
<evidence type="ECO:0000313" key="9">
    <source>
        <dbReference type="Proteomes" id="UP001634154"/>
    </source>
</evidence>
<keyword evidence="3" id="KW-0846">Cobalamin</keyword>
<dbReference type="CDD" id="cd02071">
    <property type="entry name" value="MM_CoA_mut_B12_BD"/>
    <property type="match status" value="1"/>
</dbReference>
<comment type="cofactor">
    <cofactor evidence="1">
        <name>adenosylcob(III)alamin</name>
        <dbReference type="ChEBI" id="CHEBI:18408"/>
    </cofactor>
</comment>
<dbReference type="NCBIfam" id="TIGR00640">
    <property type="entry name" value="acid_CoA_mut_C"/>
    <property type="match status" value="1"/>
</dbReference>
<accession>A0ABW9K5X9</accession>
<dbReference type="RefSeq" id="WP_409357460.1">
    <property type="nucleotide sequence ID" value="NZ_JBJXVJ010000003.1"/>
</dbReference>
<dbReference type="GO" id="GO:0004494">
    <property type="term" value="F:methylmalonyl-CoA mutase activity"/>
    <property type="evidence" value="ECO:0007669"/>
    <property type="project" value="UniProtKB-EC"/>
</dbReference>
<dbReference type="EC" id="5.4.99.2" evidence="8"/>
<keyword evidence="5 8" id="KW-0413">Isomerase</keyword>
<dbReference type="CDD" id="cd03679">
    <property type="entry name" value="MM_CoA_mutase_alpha_like"/>
    <property type="match status" value="1"/>
</dbReference>
<evidence type="ECO:0000313" key="8">
    <source>
        <dbReference type="EMBL" id="MFN1218532.1"/>
    </source>
</evidence>
<feature type="domain" description="B12-binding" evidence="7">
    <location>
        <begin position="578"/>
        <end position="705"/>
    </location>
</feature>
<dbReference type="SUPFAM" id="SSF52242">
    <property type="entry name" value="Cobalamin (vitamin B12)-binding domain"/>
    <property type="match status" value="1"/>
</dbReference>
<evidence type="ECO:0000256" key="2">
    <source>
        <dbReference type="ARBA" id="ARBA00008465"/>
    </source>
</evidence>
<evidence type="ECO:0000256" key="5">
    <source>
        <dbReference type="ARBA" id="ARBA00023235"/>
    </source>
</evidence>
<dbReference type="PANTHER" id="PTHR48101">
    <property type="entry name" value="METHYLMALONYL-COA MUTASE, MITOCHONDRIAL-RELATED"/>
    <property type="match status" value="1"/>
</dbReference>
<dbReference type="InterPro" id="IPR006159">
    <property type="entry name" value="Acid_CoA_mut_C"/>
</dbReference>
<dbReference type="EMBL" id="JBJXVJ010000003">
    <property type="protein sequence ID" value="MFN1218532.1"/>
    <property type="molecule type" value="Genomic_DNA"/>
</dbReference>
<evidence type="ECO:0000256" key="4">
    <source>
        <dbReference type="ARBA" id="ARBA00022723"/>
    </source>
</evidence>
<protein>
    <submittedName>
        <fullName evidence="8">Methylmalonyl-CoA mutase</fullName>
        <ecNumber evidence="8">5.4.99.2</ecNumber>
    </submittedName>
</protein>
<keyword evidence="6" id="KW-0170">Cobalt</keyword>
<dbReference type="InterPro" id="IPR006098">
    <property type="entry name" value="MMCoA_mutase_a_cat"/>
</dbReference>
<dbReference type="InterPro" id="IPR006099">
    <property type="entry name" value="MeMalonylCoA_mutase_a/b_cat"/>
</dbReference>
<dbReference type="Gene3D" id="3.20.20.240">
    <property type="entry name" value="Methylmalonyl-CoA mutase"/>
    <property type="match status" value="1"/>
</dbReference>
<comment type="similarity">
    <text evidence="2">Belongs to the methylmalonyl-CoA mutase family.</text>
</comment>
<evidence type="ECO:0000256" key="1">
    <source>
        <dbReference type="ARBA" id="ARBA00001922"/>
    </source>
</evidence>
<dbReference type="PANTHER" id="PTHR48101:SF4">
    <property type="entry name" value="METHYLMALONYL-COA MUTASE, MITOCHONDRIAL"/>
    <property type="match status" value="1"/>
</dbReference>
<dbReference type="NCBIfam" id="TIGR00641">
    <property type="entry name" value="acid_CoA_mut_N"/>
    <property type="match status" value="1"/>
</dbReference>
<dbReference type="Pfam" id="PF02310">
    <property type="entry name" value="B12-binding"/>
    <property type="match status" value="1"/>
</dbReference>
<comment type="caution">
    <text evidence="8">The sequence shown here is derived from an EMBL/GenBank/DDBJ whole genome shotgun (WGS) entry which is preliminary data.</text>
</comment>
<proteinExistence type="inferred from homology"/>
<evidence type="ECO:0000256" key="3">
    <source>
        <dbReference type="ARBA" id="ARBA00022628"/>
    </source>
</evidence>
<dbReference type="PROSITE" id="PS51332">
    <property type="entry name" value="B12_BINDING"/>
    <property type="match status" value="1"/>
</dbReference>
<reference evidence="8 9" key="1">
    <citation type="submission" date="2024-12" db="EMBL/GenBank/DDBJ databases">
        <title>Draft genome sequence of Chryseobacterium kwangjuense AG447.</title>
        <authorList>
            <person name="Cheptsov V.S."/>
            <person name="Belov A."/>
            <person name="Zavarzina A.G."/>
        </authorList>
    </citation>
    <scope>NUCLEOTIDE SEQUENCE [LARGE SCALE GENOMIC DNA]</scope>
    <source>
        <strain evidence="8 9">AG447</strain>
    </source>
</reference>
<keyword evidence="9" id="KW-1185">Reference proteome</keyword>
<evidence type="ECO:0000259" key="7">
    <source>
        <dbReference type="PROSITE" id="PS51332"/>
    </source>
</evidence>